<evidence type="ECO:0000256" key="4">
    <source>
        <dbReference type="ARBA" id="ARBA00022989"/>
    </source>
</evidence>
<sequence length="259" mass="29397">MSPILPKFRNYEIEKLSNSYKKAVTIVPNFTFPFYGQPLKNVTVATGGFIFVGGTLHSQLTATQYIAPLMAGFDTWLSNSSFVQYFTNETHFVVQWLNMRLQNQSTIGSFSFQATLHKNGEIAFVYKNVPIPPAAISTEQHPVKLGISDAYVTYSKVFFLNRKKIYEYHRIMLNQDLISNLTAAILTPRKLCNTVNDCNSCLTAVTSFACKWCESVKRCSDGFDRNREQWLNSNCDKQENFSCNGVENKDNTTIIAQQN</sequence>
<dbReference type="VEuPathDB" id="VectorBase:LDEU008519"/>
<keyword evidence="3" id="KW-0732">Signal</keyword>
<name>A0A443S7N6_9ACAR</name>
<evidence type="ECO:0000313" key="5">
    <source>
        <dbReference type="EMBL" id="RWS23521.1"/>
    </source>
</evidence>
<gene>
    <name evidence="5" type="ORF">B4U80_08828</name>
</gene>
<evidence type="ECO:0000256" key="3">
    <source>
        <dbReference type="ARBA" id="ARBA00022729"/>
    </source>
</evidence>
<accession>A0A443S7N6</accession>
<dbReference type="InterPro" id="IPR031152">
    <property type="entry name" value="PLXDC"/>
</dbReference>
<keyword evidence="4" id="KW-0472">Membrane</keyword>
<dbReference type="PANTHER" id="PTHR13055:SF12">
    <property type="entry name" value="LD40707P"/>
    <property type="match status" value="1"/>
</dbReference>
<proteinExistence type="predicted"/>
<evidence type="ECO:0000256" key="2">
    <source>
        <dbReference type="ARBA" id="ARBA00022692"/>
    </source>
</evidence>
<dbReference type="Proteomes" id="UP000288716">
    <property type="component" value="Unassembled WGS sequence"/>
</dbReference>
<reference evidence="5 6" key="1">
    <citation type="journal article" date="2018" name="Gigascience">
        <title>Genomes of trombidid mites reveal novel predicted allergens and laterally-transferred genes associated with secondary metabolism.</title>
        <authorList>
            <person name="Dong X."/>
            <person name="Chaisiri K."/>
            <person name="Xia D."/>
            <person name="Armstrong S.D."/>
            <person name="Fang Y."/>
            <person name="Donnelly M.J."/>
            <person name="Kadowaki T."/>
            <person name="McGarry J.W."/>
            <person name="Darby A.C."/>
            <person name="Makepeace B.L."/>
        </authorList>
    </citation>
    <scope>NUCLEOTIDE SEQUENCE [LARGE SCALE GENOMIC DNA]</scope>
    <source>
        <strain evidence="5">UoL-UT</strain>
    </source>
</reference>
<comment type="subcellular location">
    <subcellularLocation>
        <location evidence="1">Membrane</location>
        <topology evidence="1">Single-pass type I membrane protein</topology>
    </subcellularLocation>
</comment>
<evidence type="ECO:0000313" key="6">
    <source>
        <dbReference type="Proteomes" id="UP000288716"/>
    </source>
</evidence>
<keyword evidence="6" id="KW-1185">Reference proteome</keyword>
<dbReference type="AlphaFoldDB" id="A0A443S7N6"/>
<keyword evidence="2" id="KW-0812">Transmembrane</keyword>
<keyword evidence="4" id="KW-1133">Transmembrane helix</keyword>
<comment type="caution">
    <text evidence="5">The sequence shown here is derived from an EMBL/GenBank/DDBJ whole genome shotgun (WGS) entry which is preliminary data.</text>
</comment>
<dbReference type="OrthoDB" id="6285106at2759"/>
<protein>
    <submittedName>
        <fullName evidence="5">Plexin domain-containing protein 2-like protein</fullName>
    </submittedName>
</protein>
<dbReference type="GO" id="GO:0016020">
    <property type="term" value="C:membrane"/>
    <property type="evidence" value="ECO:0007669"/>
    <property type="project" value="UniProtKB-SubCell"/>
</dbReference>
<dbReference type="PANTHER" id="PTHR13055">
    <property type="entry name" value="TUMOR ENDOTHELIAL MARKER 7 RELATED"/>
    <property type="match status" value="1"/>
</dbReference>
<organism evidence="5 6">
    <name type="scientific">Leptotrombidium deliense</name>
    <dbReference type="NCBI Taxonomy" id="299467"/>
    <lineage>
        <taxon>Eukaryota</taxon>
        <taxon>Metazoa</taxon>
        <taxon>Ecdysozoa</taxon>
        <taxon>Arthropoda</taxon>
        <taxon>Chelicerata</taxon>
        <taxon>Arachnida</taxon>
        <taxon>Acari</taxon>
        <taxon>Acariformes</taxon>
        <taxon>Trombidiformes</taxon>
        <taxon>Prostigmata</taxon>
        <taxon>Anystina</taxon>
        <taxon>Parasitengona</taxon>
        <taxon>Trombiculoidea</taxon>
        <taxon>Trombiculidae</taxon>
        <taxon>Leptotrombidium</taxon>
    </lineage>
</organism>
<dbReference type="EMBL" id="NCKV01006308">
    <property type="protein sequence ID" value="RWS23521.1"/>
    <property type="molecule type" value="Genomic_DNA"/>
</dbReference>
<evidence type="ECO:0000256" key="1">
    <source>
        <dbReference type="ARBA" id="ARBA00004479"/>
    </source>
</evidence>